<dbReference type="EMBL" id="AZIM01004179">
    <property type="protein sequence ID" value="ETE61091.1"/>
    <property type="molecule type" value="Genomic_DNA"/>
</dbReference>
<feature type="compositionally biased region" description="Acidic residues" evidence="1">
    <location>
        <begin position="85"/>
        <end position="95"/>
    </location>
</feature>
<feature type="compositionally biased region" description="Basic and acidic residues" evidence="1">
    <location>
        <begin position="96"/>
        <end position="105"/>
    </location>
</feature>
<dbReference type="Proteomes" id="UP000018936">
    <property type="component" value="Unassembled WGS sequence"/>
</dbReference>
<name>V8NGL6_OPHHA</name>
<proteinExistence type="predicted"/>
<gene>
    <name evidence="2" type="primary">CLP1</name>
    <name evidence="2" type="ORF">L345_13161</name>
</gene>
<keyword evidence="3" id="KW-1185">Reference proteome</keyword>
<protein>
    <submittedName>
        <fullName evidence="2">Clp1</fullName>
    </submittedName>
</protein>
<organism evidence="2 3">
    <name type="scientific">Ophiophagus hannah</name>
    <name type="common">King cobra</name>
    <name type="synonym">Naja hannah</name>
    <dbReference type="NCBI Taxonomy" id="8665"/>
    <lineage>
        <taxon>Eukaryota</taxon>
        <taxon>Metazoa</taxon>
        <taxon>Chordata</taxon>
        <taxon>Craniata</taxon>
        <taxon>Vertebrata</taxon>
        <taxon>Euteleostomi</taxon>
        <taxon>Lepidosauria</taxon>
        <taxon>Squamata</taxon>
        <taxon>Bifurcata</taxon>
        <taxon>Unidentata</taxon>
        <taxon>Episquamata</taxon>
        <taxon>Toxicofera</taxon>
        <taxon>Serpentes</taxon>
        <taxon>Colubroidea</taxon>
        <taxon>Elapidae</taxon>
        <taxon>Elapinae</taxon>
        <taxon>Ophiophagus</taxon>
    </lineage>
</organism>
<accession>V8NGL6</accession>
<feature type="region of interest" description="Disordered" evidence="1">
    <location>
        <begin position="41"/>
        <end position="123"/>
    </location>
</feature>
<sequence>MDNVPLDLPVLYHPQSPFKLTPTVGKMRRSGEMQQERLVIGRGTWQNTVHKVNIPTKVKQEKKKEKKARRRRKRGRGKGRGGGEGGEEEEGEERDEEKGGKKTGEDEVDEVLFQFHIGSTNPG</sequence>
<comment type="caution">
    <text evidence="2">The sequence shown here is derived from an EMBL/GenBank/DDBJ whole genome shotgun (WGS) entry which is preliminary data.</text>
</comment>
<evidence type="ECO:0000313" key="3">
    <source>
        <dbReference type="Proteomes" id="UP000018936"/>
    </source>
</evidence>
<evidence type="ECO:0000313" key="2">
    <source>
        <dbReference type="EMBL" id="ETE61091.1"/>
    </source>
</evidence>
<feature type="compositionally biased region" description="Basic residues" evidence="1">
    <location>
        <begin position="64"/>
        <end position="79"/>
    </location>
</feature>
<evidence type="ECO:0000256" key="1">
    <source>
        <dbReference type="SAM" id="MobiDB-lite"/>
    </source>
</evidence>
<feature type="non-terminal residue" evidence="2">
    <location>
        <position position="1"/>
    </location>
</feature>
<reference evidence="2 3" key="1">
    <citation type="journal article" date="2013" name="Proc. Natl. Acad. Sci. U.S.A.">
        <title>The king cobra genome reveals dynamic gene evolution and adaptation in the snake venom system.</title>
        <authorList>
            <person name="Vonk F.J."/>
            <person name="Casewell N.R."/>
            <person name="Henkel C.V."/>
            <person name="Heimberg A.M."/>
            <person name="Jansen H.J."/>
            <person name="McCleary R.J."/>
            <person name="Kerkkamp H.M."/>
            <person name="Vos R.A."/>
            <person name="Guerreiro I."/>
            <person name="Calvete J.J."/>
            <person name="Wuster W."/>
            <person name="Woods A.E."/>
            <person name="Logan J.M."/>
            <person name="Harrison R.A."/>
            <person name="Castoe T.A."/>
            <person name="de Koning A.P."/>
            <person name="Pollock D.D."/>
            <person name="Yandell M."/>
            <person name="Calderon D."/>
            <person name="Renjifo C."/>
            <person name="Currier R.B."/>
            <person name="Salgado D."/>
            <person name="Pla D."/>
            <person name="Sanz L."/>
            <person name="Hyder A.S."/>
            <person name="Ribeiro J.M."/>
            <person name="Arntzen J.W."/>
            <person name="van den Thillart G.E."/>
            <person name="Boetzer M."/>
            <person name="Pirovano W."/>
            <person name="Dirks R.P."/>
            <person name="Spaink H.P."/>
            <person name="Duboule D."/>
            <person name="McGlinn E."/>
            <person name="Kini R.M."/>
            <person name="Richardson M.K."/>
        </authorList>
    </citation>
    <scope>NUCLEOTIDE SEQUENCE</scope>
    <source>
        <tissue evidence="2">Blood</tissue>
    </source>
</reference>
<dbReference type="AlphaFoldDB" id="V8NGL6"/>